<keyword evidence="4" id="KW-1185">Reference proteome</keyword>
<dbReference type="SUPFAM" id="SSF51735">
    <property type="entry name" value="NAD(P)-binding Rossmann-fold domains"/>
    <property type="match status" value="1"/>
</dbReference>
<comment type="caution">
    <text evidence="3">The sequence shown here is derived from an EMBL/GenBank/DDBJ whole genome shotgun (WGS) entry which is preliminary data.</text>
</comment>
<dbReference type="Gene3D" id="3.40.50.720">
    <property type="entry name" value="NAD(P)-binding Rossmann-like Domain"/>
    <property type="match status" value="1"/>
</dbReference>
<dbReference type="PANTHER" id="PTHR43157:SF31">
    <property type="entry name" value="PHOSPHATIDYLINOSITOL-GLYCAN BIOSYNTHESIS CLASS F PROTEIN"/>
    <property type="match status" value="1"/>
</dbReference>
<proteinExistence type="inferred from homology"/>
<dbReference type="PRINTS" id="PR00080">
    <property type="entry name" value="SDRFAMILY"/>
</dbReference>
<dbReference type="PANTHER" id="PTHR43157">
    <property type="entry name" value="PHOSPHATIDYLINOSITOL-GLYCAN BIOSYNTHESIS CLASS F PROTEIN-RELATED"/>
    <property type="match status" value="1"/>
</dbReference>
<dbReference type="EMBL" id="JBBHJY010000005">
    <property type="protein sequence ID" value="MEJ6010398.1"/>
    <property type="molecule type" value="Genomic_DNA"/>
</dbReference>
<evidence type="ECO:0000313" key="3">
    <source>
        <dbReference type="EMBL" id="MEJ6010398.1"/>
    </source>
</evidence>
<protein>
    <submittedName>
        <fullName evidence="3">SDR family oxidoreductase</fullName>
    </submittedName>
</protein>
<keyword evidence="1" id="KW-0560">Oxidoreductase</keyword>
<organism evidence="3 4">
    <name type="scientific">Novosphingobium aquae</name>
    <dbReference type="NCBI Taxonomy" id="3133435"/>
    <lineage>
        <taxon>Bacteria</taxon>
        <taxon>Pseudomonadati</taxon>
        <taxon>Pseudomonadota</taxon>
        <taxon>Alphaproteobacteria</taxon>
        <taxon>Sphingomonadales</taxon>
        <taxon>Sphingomonadaceae</taxon>
        <taxon>Novosphingobium</taxon>
    </lineage>
</organism>
<dbReference type="Proteomes" id="UP001379235">
    <property type="component" value="Unassembled WGS sequence"/>
</dbReference>
<dbReference type="InterPro" id="IPR002347">
    <property type="entry name" value="SDR_fam"/>
</dbReference>
<evidence type="ECO:0000256" key="2">
    <source>
        <dbReference type="RuleBase" id="RU000363"/>
    </source>
</evidence>
<comment type="similarity">
    <text evidence="2">Belongs to the short-chain dehydrogenases/reductases (SDR) family.</text>
</comment>
<dbReference type="Pfam" id="PF00106">
    <property type="entry name" value="adh_short"/>
    <property type="match status" value="1"/>
</dbReference>
<dbReference type="RefSeq" id="WP_339967018.1">
    <property type="nucleotide sequence ID" value="NZ_JBBHJY010000005.1"/>
</dbReference>
<dbReference type="InterPro" id="IPR036291">
    <property type="entry name" value="NAD(P)-bd_dom_sf"/>
</dbReference>
<evidence type="ECO:0000313" key="4">
    <source>
        <dbReference type="Proteomes" id="UP001379235"/>
    </source>
</evidence>
<evidence type="ECO:0000256" key="1">
    <source>
        <dbReference type="ARBA" id="ARBA00023002"/>
    </source>
</evidence>
<sequence length="314" mass="32830">MANYGKPSITTQYVRQDGRTAVVTGTGGLGFEVAAKLADLGARVIIAGRNVQKGHEAVAGIAAAVPGADLRFEVLDLAALASVKDFTGRMIAQGGSIDLLVNNAGIMSPPQRRVSADGFEAQFATNHLGHFALTARLLPLLQKSGSARVVSVTSIAHRYGRMDFDDLQSERKYQPGVVYCRSKLAVALFARTLHQRARAQGWALASMAAHPGFAGTNLFAAEGGPKSFMTLLSTRLLVPLLGHSAAAGADPILHASLSPHAGSGRLYGPTGFLEMKGATGECPFGAGALDDEAGERLWQLSEELAGVSFGAYLS</sequence>
<gene>
    <name evidence="3" type="ORF">WG900_10750</name>
</gene>
<name>A0ABU8S8X9_9SPHN</name>
<dbReference type="NCBIfam" id="NF004513">
    <property type="entry name" value="PRK05854.1"/>
    <property type="match status" value="1"/>
</dbReference>
<accession>A0ABU8S8X9</accession>
<dbReference type="PRINTS" id="PR00081">
    <property type="entry name" value="GDHRDH"/>
</dbReference>
<reference evidence="3 4" key="1">
    <citation type="submission" date="2024-03" db="EMBL/GenBank/DDBJ databases">
        <authorList>
            <person name="Jo J.-H."/>
        </authorList>
    </citation>
    <scope>NUCLEOTIDE SEQUENCE [LARGE SCALE GENOMIC DNA]</scope>
    <source>
        <strain evidence="3 4">AS3R-12</strain>
    </source>
</reference>
<dbReference type="NCBIfam" id="NF004846">
    <property type="entry name" value="PRK06197.1"/>
    <property type="match status" value="1"/>
</dbReference>